<keyword evidence="1" id="KW-0732">Signal</keyword>
<dbReference type="GO" id="GO:0009279">
    <property type="term" value="C:cell outer membrane"/>
    <property type="evidence" value="ECO:0007669"/>
    <property type="project" value="TreeGrafter"/>
</dbReference>
<dbReference type="InterPro" id="IPR007543">
    <property type="entry name" value="LptD_C"/>
</dbReference>
<dbReference type="Gene3D" id="2.60.450.10">
    <property type="entry name" value="Lipopolysaccharide (LPS) transport protein A like domain"/>
    <property type="match status" value="1"/>
</dbReference>
<protein>
    <submittedName>
        <fullName evidence="3">LPS assembly protein LptD</fullName>
    </submittedName>
</protein>
<feature type="domain" description="LptD C-terminal" evidence="2">
    <location>
        <begin position="275"/>
        <end position="658"/>
    </location>
</feature>
<name>A0A8F9TZZ7_9BACT</name>
<dbReference type="GO" id="GO:1990351">
    <property type="term" value="C:transporter complex"/>
    <property type="evidence" value="ECO:0007669"/>
    <property type="project" value="TreeGrafter"/>
</dbReference>
<dbReference type="Pfam" id="PF04453">
    <property type="entry name" value="LptD"/>
    <property type="match status" value="1"/>
</dbReference>
<keyword evidence="4" id="KW-1185">Reference proteome</keyword>
<evidence type="ECO:0000313" key="4">
    <source>
        <dbReference type="Proteomes" id="UP000825051"/>
    </source>
</evidence>
<evidence type="ECO:0000313" key="3">
    <source>
        <dbReference type="EMBL" id="QYM80627.1"/>
    </source>
</evidence>
<gene>
    <name evidence="3" type="primary">lptD</name>
    <name evidence="3" type="ORF">K0B96_08505</name>
</gene>
<evidence type="ECO:0000256" key="1">
    <source>
        <dbReference type="SAM" id="SignalP"/>
    </source>
</evidence>
<dbReference type="KEGG" id="ole:K0B96_08505"/>
<dbReference type="PANTHER" id="PTHR30189">
    <property type="entry name" value="LPS-ASSEMBLY PROTEIN"/>
    <property type="match status" value="1"/>
</dbReference>
<dbReference type="EMBL" id="CP080507">
    <property type="protein sequence ID" value="QYM80627.1"/>
    <property type="molecule type" value="Genomic_DNA"/>
</dbReference>
<feature type="signal peptide" evidence="1">
    <location>
        <begin position="1"/>
        <end position="23"/>
    </location>
</feature>
<dbReference type="Proteomes" id="UP000825051">
    <property type="component" value="Chromosome"/>
</dbReference>
<feature type="chain" id="PRO_5034507704" evidence="1">
    <location>
        <begin position="24"/>
        <end position="693"/>
    </location>
</feature>
<dbReference type="InterPro" id="IPR050218">
    <property type="entry name" value="LptD"/>
</dbReference>
<reference evidence="3" key="1">
    <citation type="submission" date="2021-08" db="EMBL/GenBank/DDBJ databases">
        <title>Genome of a novel bacterium of the phylum Verrucomicrobia, Oleiharenicola sp. KSB-15.</title>
        <authorList>
            <person name="Chung J.-H."/>
            <person name="Ahn J.-H."/>
            <person name="Yoon Y."/>
            <person name="Kim D.-Y."/>
            <person name="An S.-H."/>
            <person name="Park I."/>
            <person name="Yeon J."/>
        </authorList>
    </citation>
    <scope>NUCLEOTIDE SEQUENCE</scope>
    <source>
        <strain evidence="3">KSB-15</strain>
    </source>
</reference>
<dbReference type="GO" id="GO:0061024">
    <property type="term" value="P:membrane organization"/>
    <property type="evidence" value="ECO:0007669"/>
    <property type="project" value="InterPro"/>
</dbReference>
<accession>A0A8F9TZZ7</accession>
<organism evidence="3 4">
    <name type="scientific">Horticoccus luteus</name>
    <dbReference type="NCBI Taxonomy" id="2862869"/>
    <lineage>
        <taxon>Bacteria</taxon>
        <taxon>Pseudomonadati</taxon>
        <taxon>Verrucomicrobiota</taxon>
        <taxon>Opitutia</taxon>
        <taxon>Opitutales</taxon>
        <taxon>Opitutaceae</taxon>
        <taxon>Horticoccus</taxon>
    </lineage>
</organism>
<dbReference type="AlphaFoldDB" id="A0A8F9TZZ7"/>
<dbReference type="PANTHER" id="PTHR30189:SF1">
    <property type="entry name" value="LPS-ASSEMBLY PROTEIN LPTD"/>
    <property type="match status" value="1"/>
</dbReference>
<proteinExistence type="predicted"/>
<evidence type="ECO:0000259" key="2">
    <source>
        <dbReference type="Pfam" id="PF04453"/>
    </source>
</evidence>
<dbReference type="RefSeq" id="WP_220166078.1">
    <property type="nucleotide sequence ID" value="NZ_CP080507.1"/>
</dbReference>
<sequence length="693" mass="76607">MLTRRLLTFFFALAGAAALRVCAAESAPPNVTAREVHFDYARNVYVVTGEAHLTDGNALLTADEILYNPDTGDAVATGHVTLTRGPQRLLADQLTYHVRDRSFSASDVRLGEYPLYVSGATASGAKDTVTLTDARASVREPGSFSPTLTANKLIYTAGKTVRAEGATAGVGGVHPLALPKYQQSVHEPAFSYIALTGGYRSSLGVYAEAGLRLPVAPAVKAGADLGLYSSRGILIGPAAEYGSDDGPFRGSFHSGFIHDYGDRRTGLLGRSIPADRGYALWTHQQQATDALTLNAQVNYWSDSEVLRDFHPSWFFPVQEPDTFAEAVYTGENYFGSAFARFHPNSFHNVQERLPELRFDLLPVTVGNGFVQRFNTGVAVLRDAPVANTPTLNSQRFDAYYALSRPFAPRDWFSFTPVVGGRLTHYAEATGGRSTYTRALGEVGFDAALRTSGTFDYHNEKWKIDGLRHLLTPRISYRYVPQADKGQLYIPAIDRDTFNTYLPPLGLGDTRNIDDLRKTNTLRVGLDNTLQTRDPVYGSRDLVTLNTAADFRFDRAPGERELAAIHTELIVSPVAWLQFNLYESFAPDNFTLQQLTTGITLLDGEAWSLQLANHYLQHQTDEYRLQYRLRLNEVYGIAARLQYDARHARFTETAVGLQQTLGNAWLVEYGVTIYAGPRRESSFGFAVRLTPLTF</sequence>